<protein>
    <submittedName>
        <fullName evidence="1">Uncharacterized protein</fullName>
    </submittedName>
</protein>
<sequence length="47" mass="5570">MKIWTKGAACLPERYCSQSAKKRRAVKFGIFVQNVHENTWRKQLCEQ</sequence>
<reference evidence="1 2" key="1">
    <citation type="submission" date="2013-07" db="EMBL/GenBank/DDBJ databases">
        <authorList>
            <person name="Weinstock G."/>
            <person name="Sodergren E."/>
            <person name="Wylie T."/>
            <person name="Fulton L."/>
            <person name="Fulton R."/>
            <person name="Fronick C."/>
            <person name="O'Laughlin M."/>
            <person name="Godfrey J."/>
            <person name="Miner T."/>
            <person name="Herter B."/>
            <person name="Appelbaum E."/>
            <person name="Cordes M."/>
            <person name="Lek S."/>
            <person name="Wollam A."/>
            <person name="Pepin K.H."/>
            <person name="Palsikar V.B."/>
            <person name="Mitreva M."/>
            <person name="Wilson R.K."/>
        </authorList>
    </citation>
    <scope>NUCLEOTIDE SEQUENCE [LARGE SCALE GENOMIC DNA]</scope>
    <source>
        <strain evidence="1 2">ATCC 14940</strain>
    </source>
</reference>
<organism evidence="1 2">
    <name type="scientific">[Clostridium] symbiosum ATCC 14940</name>
    <dbReference type="NCBI Taxonomy" id="411472"/>
    <lineage>
        <taxon>Bacteria</taxon>
        <taxon>Bacillati</taxon>
        <taxon>Bacillota</taxon>
        <taxon>Clostridia</taxon>
        <taxon>Lachnospirales</taxon>
        <taxon>Lachnospiraceae</taxon>
        <taxon>Otoolea</taxon>
    </lineage>
</organism>
<dbReference type="Proteomes" id="UP000016491">
    <property type="component" value="Unassembled WGS sequence"/>
</dbReference>
<accession>A0ABC9TUU1</accession>
<name>A0ABC9TUU1_CLOSY</name>
<dbReference type="EMBL" id="AWSU01000264">
    <property type="protein sequence ID" value="ERI75254.1"/>
    <property type="molecule type" value="Genomic_DNA"/>
</dbReference>
<dbReference type="AlphaFoldDB" id="A0ABC9TUU1"/>
<gene>
    <name evidence="1" type="ORF">CLOSYM_03350</name>
</gene>
<evidence type="ECO:0000313" key="1">
    <source>
        <dbReference type="EMBL" id="ERI75254.1"/>
    </source>
</evidence>
<comment type="caution">
    <text evidence="1">The sequence shown here is derived from an EMBL/GenBank/DDBJ whole genome shotgun (WGS) entry which is preliminary data.</text>
</comment>
<proteinExistence type="predicted"/>
<evidence type="ECO:0000313" key="2">
    <source>
        <dbReference type="Proteomes" id="UP000016491"/>
    </source>
</evidence>